<organism evidence="3 4">
    <name type="scientific">Paraflavisolibacter caeni</name>
    <dbReference type="NCBI Taxonomy" id="2982496"/>
    <lineage>
        <taxon>Bacteria</taxon>
        <taxon>Pseudomonadati</taxon>
        <taxon>Bacteroidota</taxon>
        <taxon>Chitinophagia</taxon>
        <taxon>Chitinophagales</taxon>
        <taxon>Chitinophagaceae</taxon>
        <taxon>Paraflavisolibacter</taxon>
    </lineage>
</organism>
<feature type="transmembrane region" description="Helical" evidence="1">
    <location>
        <begin position="29"/>
        <end position="50"/>
    </location>
</feature>
<dbReference type="RefSeq" id="WP_279298131.1">
    <property type="nucleotide sequence ID" value="NZ_JAOTIF010000014.1"/>
</dbReference>
<sequence length="400" mass="46186">MTLTAAAPYSKPHQTSIVKIPRIEVVDALRGFAIFAIMLLHNLEHFDFYYFPQHLPAWVKAIDKGIWDSIFFLFAGKAYAIFALLFGFTFFIQMENQAKKGVDFRLRFVWRLFLLMIFGCINALFYEGDILSFYALLGVILVPVGKWNNKALLITAIILLLQPVEWINVINILNTPGYVIPKNLSDQYFSQVGQFMAGSSFWKLIKGNFLVGRPAVFFWSWENGRFFQTPALFLLGMLLGRQRRFLASEQNAQFWKKILMIAAVSFIPLFYLKGSMHQFVATEALAKKLSMIITTWSNFAFMMVLVSSFVYLYTKNAAKRVLNTFAPLGRMSLTNYIVQSILGTLVYYGYGLGLYQYTGATYCLLIGILLFTLQLFFCRWWLSRHKQGPLENLWHRATWL</sequence>
<evidence type="ECO:0000256" key="1">
    <source>
        <dbReference type="SAM" id="Phobius"/>
    </source>
</evidence>
<reference evidence="3" key="2">
    <citation type="submission" date="2023-04" db="EMBL/GenBank/DDBJ databases">
        <title>Paracnuella aquatica gen. nov., sp. nov., a member of the family Chitinophagaceae isolated from a hot spring.</title>
        <authorList>
            <person name="Wang C."/>
        </authorList>
    </citation>
    <scope>NUCLEOTIDE SEQUENCE</scope>
    <source>
        <strain evidence="3">LB-8</strain>
    </source>
</reference>
<gene>
    <name evidence="3" type="ORF">OCK74_16360</name>
</gene>
<dbReference type="PANTHER" id="PTHR30590">
    <property type="entry name" value="INNER MEMBRANE PROTEIN"/>
    <property type="match status" value="1"/>
</dbReference>
<keyword evidence="4" id="KW-1185">Reference proteome</keyword>
<evidence type="ECO:0000313" key="3">
    <source>
        <dbReference type="EMBL" id="MCU7550692.1"/>
    </source>
</evidence>
<keyword evidence="1" id="KW-1133">Transmembrane helix</keyword>
<protein>
    <submittedName>
        <fullName evidence="3">DUF418 domain-containing protein</fullName>
    </submittedName>
</protein>
<accession>A0A9X2XXU7</accession>
<feature type="transmembrane region" description="Helical" evidence="1">
    <location>
        <begin position="70"/>
        <end position="92"/>
    </location>
</feature>
<reference evidence="3" key="1">
    <citation type="submission" date="2022-09" db="EMBL/GenBank/DDBJ databases">
        <authorList>
            <person name="Yuan C."/>
            <person name="Ke Z."/>
        </authorList>
    </citation>
    <scope>NUCLEOTIDE SEQUENCE</scope>
    <source>
        <strain evidence="3">LB-8</strain>
    </source>
</reference>
<dbReference type="EMBL" id="JAOTIF010000014">
    <property type="protein sequence ID" value="MCU7550692.1"/>
    <property type="molecule type" value="Genomic_DNA"/>
</dbReference>
<feature type="domain" description="DUF418" evidence="2">
    <location>
        <begin position="239"/>
        <end position="400"/>
    </location>
</feature>
<keyword evidence="1" id="KW-0812">Transmembrane</keyword>
<feature type="transmembrane region" description="Helical" evidence="1">
    <location>
        <begin position="152"/>
        <end position="173"/>
    </location>
</feature>
<dbReference type="InterPro" id="IPR007349">
    <property type="entry name" value="DUF418"/>
</dbReference>
<feature type="transmembrane region" description="Helical" evidence="1">
    <location>
        <begin position="292"/>
        <end position="313"/>
    </location>
</feature>
<evidence type="ECO:0000259" key="2">
    <source>
        <dbReference type="Pfam" id="PF04235"/>
    </source>
</evidence>
<feature type="transmembrane region" description="Helical" evidence="1">
    <location>
        <begin position="254"/>
        <end position="272"/>
    </location>
</feature>
<dbReference type="InterPro" id="IPR052529">
    <property type="entry name" value="Bact_Transport_Assoc"/>
</dbReference>
<dbReference type="AlphaFoldDB" id="A0A9X2XXU7"/>
<dbReference type="Pfam" id="PF04235">
    <property type="entry name" value="DUF418"/>
    <property type="match status" value="1"/>
</dbReference>
<comment type="caution">
    <text evidence="3">The sequence shown here is derived from an EMBL/GenBank/DDBJ whole genome shotgun (WGS) entry which is preliminary data.</text>
</comment>
<keyword evidence="1" id="KW-0472">Membrane</keyword>
<name>A0A9X2XXU7_9BACT</name>
<feature type="transmembrane region" description="Helical" evidence="1">
    <location>
        <begin position="333"/>
        <end position="353"/>
    </location>
</feature>
<feature type="transmembrane region" description="Helical" evidence="1">
    <location>
        <begin position="359"/>
        <end position="382"/>
    </location>
</feature>
<proteinExistence type="predicted"/>
<evidence type="ECO:0000313" key="4">
    <source>
        <dbReference type="Proteomes" id="UP001155483"/>
    </source>
</evidence>
<dbReference type="PANTHER" id="PTHR30590:SF2">
    <property type="entry name" value="INNER MEMBRANE PROTEIN"/>
    <property type="match status" value="1"/>
</dbReference>
<dbReference type="Proteomes" id="UP001155483">
    <property type="component" value="Unassembled WGS sequence"/>
</dbReference>
<feature type="transmembrane region" description="Helical" evidence="1">
    <location>
        <begin position="104"/>
        <end position="124"/>
    </location>
</feature>